<dbReference type="Proteomes" id="UP000887228">
    <property type="component" value="Unassembled WGS sequence"/>
</dbReference>
<organism evidence="2 4">
    <name type="scientific">Aquipseudomonas alcaligenes</name>
    <name type="common">Pseudomonas alcaligenes</name>
    <dbReference type="NCBI Taxonomy" id="43263"/>
    <lineage>
        <taxon>Bacteria</taxon>
        <taxon>Pseudomonadati</taxon>
        <taxon>Pseudomonadota</taxon>
        <taxon>Gammaproteobacteria</taxon>
        <taxon>Pseudomonadales</taxon>
        <taxon>Pseudomonadaceae</taxon>
        <taxon>Aquipseudomonas</taxon>
    </lineage>
</organism>
<sequence length="164" mass="17796">MNRFLLLGLALLSASAQADCAYRALAIEPETPALYVGAGERVRVEFDNYKLDGEVDSFPEPPLRIRPVQGGKACEVEGGIWLRNVVLLDAGEQRLLVQSFSGSGGELTFYDTSSCAQLARVELSEASWSLQGEQLLIGRTCSAAGLAHCAEREVHTLNERCLPQ</sequence>
<dbReference type="AlphaFoldDB" id="A0AA37CED0"/>
<gene>
    <name evidence="2" type="ORF">KAM435_00220</name>
    <name evidence="3" type="ORF">KAM436_05090</name>
</gene>
<evidence type="ECO:0000256" key="1">
    <source>
        <dbReference type="SAM" id="SignalP"/>
    </source>
</evidence>
<evidence type="ECO:0000313" key="5">
    <source>
        <dbReference type="Proteomes" id="UP000887228"/>
    </source>
</evidence>
<reference evidence="2 5" key="1">
    <citation type="submission" date="2021-07" db="EMBL/GenBank/DDBJ databases">
        <title>Whole genome sequencing of carbapenem-resistant Pseudomonas spp. isolated in Japan.</title>
        <authorList>
            <person name="Suzuki M."/>
            <person name="Maehana S."/>
            <person name="Kitasato H."/>
        </authorList>
    </citation>
    <scope>NUCLEOTIDE SEQUENCE</scope>
    <source>
        <strain evidence="2">KAM435</strain>
        <strain evidence="3 5">KAM436</strain>
    </source>
</reference>
<dbReference type="EMBL" id="BPMS01000001">
    <property type="protein sequence ID" value="GIZ86695.1"/>
    <property type="molecule type" value="Genomic_DNA"/>
</dbReference>
<accession>A0AA37CED0</accession>
<keyword evidence="1" id="KW-0732">Signal</keyword>
<feature type="chain" id="PRO_5041297285" description="Lipoprotein" evidence="1">
    <location>
        <begin position="19"/>
        <end position="164"/>
    </location>
</feature>
<dbReference type="EMBL" id="BPMT01000001">
    <property type="protein sequence ID" value="GIZ91541.1"/>
    <property type="molecule type" value="Genomic_DNA"/>
</dbReference>
<dbReference type="InterPro" id="IPR049345">
    <property type="entry name" value="Tsi1"/>
</dbReference>
<evidence type="ECO:0000313" key="3">
    <source>
        <dbReference type="EMBL" id="GIZ91541.1"/>
    </source>
</evidence>
<protein>
    <recommendedName>
        <fullName evidence="6">Lipoprotein</fullName>
    </recommendedName>
</protein>
<dbReference type="Gene3D" id="2.40.128.650">
    <property type="match status" value="1"/>
</dbReference>
<dbReference type="InterPro" id="IPR049346">
    <property type="entry name" value="Tsi1-like_sf"/>
</dbReference>
<dbReference type="RefSeq" id="WP_203791808.1">
    <property type="nucleotide sequence ID" value="NZ_AP024354.1"/>
</dbReference>
<evidence type="ECO:0000313" key="2">
    <source>
        <dbReference type="EMBL" id="GIZ86695.1"/>
    </source>
</evidence>
<feature type="signal peptide" evidence="1">
    <location>
        <begin position="1"/>
        <end position="18"/>
    </location>
</feature>
<evidence type="ECO:0008006" key="6">
    <source>
        <dbReference type="Google" id="ProtNLM"/>
    </source>
</evidence>
<comment type="caution">
    <text evidence="2">The sequence shown here is derived from an EMBL/GenBank/DDBJ whole genome shotgun (WGS) entry which is preliminary data.</text>
</comment>
<proteinExistence type="predicted"/>
<name>A0AA37CED0_AQUAC</name>
<dbReference type="Pfam" id="PF21565">
    <property type="entry name" value="Tsi1"/>
    <property type="match status" value="1"/>
</dbReference>
<dbReference type="Proteomes" id="UP000887212">
    <property type="component" value="Unassembled WGS sequence"/>
</dbReference>
<evidence type="ECO:0000313" key="4">
    <source>
        <dbReference type="Proteomes" id="UP000887212"/>
    </source>
</evidence>